<evidence type="ECO:0000256" key="2">
    <source>
        <dbReference type="ARBA" id="ARBA00022741"/>
    </source>
</evidence>
<keyword evidence="7" id="KW-0812">Transmembrane</keyword>
<keyword evidence="7" id="KW-1133">Transmembrane helix</keyword>
<feature type="region of interest" description="Disordered" evidence="6">
    <location>
        <begin position="573"/>
        <end position="635"/>
    </location>
</feature>
<keyword evidence="3 9" id="KW-0418">Kinase</keyword>
<evidence type="ECO:0000313" key="10">
    <source>
        <dbReference type="Proteomes" id="UP001217838"/>
    </source>
</evidence>
<feature type="transmembrane region" description="Helical" evidence="7">
    <location>
        <begin position="435"/>
        <end position="457"/>
    </location>
</feature>
<dbReference type="InterPro" id="IPR000719">
    <property type="entry name" value="Prot_kinase_dom"/>
</dbReference>
<dbReference type="Gene3D" id="1.10.510.10">
    <property type="entry name" value="Transferase(Phosphotransferase) domain 1"/>
    <property type="match status" value="1"/>
</dbReference>
<dbReference type="InterPro" id="IPR008266">
    <property type="entry name" value="Tyr_kinase_AS"/>
</dbReference>
<feature type="compositionally biased region" description="Pro residues" evidence="6">
    <location>
        <begin position="474"/>
        <end position="488"/>
    </location>
</feature>
<name>A0ABT5BB25_9BACT</name>
<evidence type="ECO:0000256" key="5">
    <source>
        <dbReference type="PROSITE-ProRule" id="PRU10141"/>
    </source>
</evidence>
<keyword evidence="7" id="KW-0472">Membrane</keyword>
<dbReference type="Gene3D" id="3.30.200.20">
    <property type="entry name" value="Phosphorylase Kinase, domain 1"/>
    <property type="match status" value="1"/>
</dbReference>
<dbReference type="Pfam" id="PF00069">
    <property type="entry name" value="Pkinase"/>
    <property type="match status" value="1"/>
</dbReference>
<feature type="binding site" evidence="5">
    <location>
        <position position="92"/>
    </location>
    <ligand>
        <name>ATP</name>
        <dbReference type="ChEBI" id="CHEBI:30616"/>
    </ligand>
</feature>
<keyword evidence="4 5" id="KW-0067">ATP-binding</keyword>
<protein>
    <submittedName>
        <fullName evidence="9">Serine/threonine-protein kinase</fullName>
    </submittedName>
</protein>
<evidence type="ECO:0000256" key="4">
    <source>
        <dbReference type="ARBA" id="ARBA00022840"/>
    </source>
</evidence>
<feature type="region of interest" description="Disordered" evidence="6">
    <location>
        <begin position="462"/>
        <end position="488"/>
    </location>
</feature>
<feature type="compositionally biased region" description="Basic and acidic residues" evidence="6">
    <location>
        <begin position="609"/>
        <end position="624"/>
    </location>
</feature>
<keyword evidence="10" id="KW-1185">Reference proteome</keyword>
<feature type="region of interest" description="Disordered" evidence="6">
    <location>
        <begin position="26"/>
        <end position="51"/>
    </location>
</feature>
<gene>
    <name evidence="9" type="ORF">POL58_26505</name>
</gene>
<reference evidence="9 10" key="1">
    <citation type="submission" date="2022-11" db="EMBL/GenBank/DDBJ databases">
        <title>Minimal conservation of predation-associated metabolite biosynthetic gene clusters underscores biosynthetic potential of Myxococcota including descriptions for ten novel species: Archangium lansinium sp. nov., Myxococcus landrumus sp. nov., Nannocystis bai.</title>
        <authorList>
            <person name="Ahearne A."/>
            <person name="Stevens C."/>
            <person name="Dowd S."/>
        </authorList>
    </citation>
    <scope>NUCLEOTIDE SEQUENCE [LARGE SCALE GENOMIC DNA]</scope>
    <source>
        <strain evidence="9 10">NCELM</strain>
    </source>
</reference>
<comment type="caution">
    <text evidence="9">The sequence shown here is derived from an EMBL/GenBank/DDBJ whole genome shotgun (WGS) entry which is preliminary data.</text>
</comment>
<sequence>MTYRATIALFGGVRTVPESVRTMELEPETKVLPRGNADVAPSPPGEGSGSLHALQRIGRYEVVQRLGHGGMATVYLGRATGSAGFERVVAIKVIHQHLAAEPEFVGMFLDEAKIAARIHSPHVAGILDLGEDSGFYFMVLEYIDGETLSALLRQLRPTDERLPLAVALQILADACEGLVAVHGLRDPDGRPYGLVHRDMSPQNLIVNFDGWTKIVDFGLVKATGLRNSNHTGHLRGKLAYMAPEQARGKPLSAGTDLFALGVIFWEMLTGRRLFAGDSDAETLESVMRCEVPPLRELRPDLPPGVEALLRRALAPTPEERYPSAEAMLADIRALLRESGDTSEPRRALGAIMRHHFSEQAKYRMAAIRGASRGDPRARPLQIGSAPLPAAEMPAHAARDEQTQTRVLADPRALSPVPDDMSSPTDRLAIVPRRPWALWLSLPLVGAGVAAVLLLFVLPRTTTPASESPTTTVPTSPPQAQPQPQPQPMRPATVVWHFETDPVGATVTVHQGPAEMLAALAPQLEGQVTPLRVVVPYDDQARVQVTVTHSGYKPSKRNLIPMNNENIIVLLQPEAPQPATPPPTINTITSQPKKKPPKTPSTSEPTAPVEGKDEKGEESELKDEPIFSPVAAKGGG</sequence>
<dbReference type="PANTHER" id="PTHR43289:SF6">
    <property type="entry name" value="SERINE_THREONINE-PROTEIN KINASE NEKL-3"/>
    <property type="match status" value="1"/>
</dbReference>
<feature type="compositionally biased region" description="Low complexity" evidence="6">
    <location>
        <begin position="462"/>
        <end position="473"/>
    </location>
</feature>
<dbReference type="PROSITE" id="PS00107">
    <property type="entry name" value="PROTEIN_KINASE_ATP"/>
    <property type="match status" value="1"/>
</dbReference>
<accession>A0ABT5BB25</accession>
<dbReference type="PANTHER" id="PTHR43289">
    <property type="entry name" value="MITOGEN-ACTIVATED PROTEIN KINASE KINASE KINASE 20-RELATED"/>
    <property type="match status" value="1"/>
</dbReference>
<evidence type="ECO:0000256" key="3">
    <source>
        <dbReference type="ARBA" id="ARBA00022777"/>
    </source>
</evidence>
<keyword evidence="2 5" id="KW-0547">Nucleotide-binding</keyword>
<dbReference type="SUPFAM" id="SSF56112">
    <property type="entry name" value="Protein kinase-like (PK-like)"/>
    <property type="match status" value="1"/>
</dbReference>
<evidence type="ECO:0000256" key="6">
    <source>
        <dbReference type="SAM" id="MobiDB-lite"/>
    </source>
</evidence>
<dbReference type="RefSeq" id="WP_272001478.1">
    <property type="nucleotide sequence ID" value="NZ_JAQNDN010000015.1"/>
</dbReference>
<dbReference type="EMBL" id="JAQNDN010000015">
    <property type="protein sequence ID" value="MDC0671336.1"/>
    <property type="molecule type" value="Genomic_DNA"/>
</dbReference>
<dbReference type="GO" id="GO:0016301">
    <property type="term" value="F:kinase activity"/>
    <property type="evidence" value="ECO:0007669"/>
    <property type="project" value="UniProtKB-KW"/>
</dbReference>
<proteinExistence type="predicted"/>
<dbReference type="InterPro" id="IPR011009">
    <property type="entry name" value="Kinase-like_dom_sf"/>
</dbReference>
<feature type="compositionally biased region" description="Pro residues" evidence="6">
    <location>
        <begin position="574"/>
        <end position="583"/>
    </location>
</feature>
<feature type="domain" description="Protein kinase" evidence="8">
    <location>
        <begin position="60"/>
        <end position="335"/>
    </location>
</feature>
<dbReference type="PROSITE" id="PS00109">
    <property type="entry name" value="PROTEIN_KINASE_TYR"/>
    <property type="match status" value="1"/>
</dbReference>
<evidence type="ECO:0000313" key="9">
    <source>
        <dbReference type="EMBL" id="MDC0671336.1"/>
    </source>
</evidence>
<evidence type="ECO:0000256" key="1">
    <source>
        <dbReference type="ARBA" id="ARBA00022679"/>
    </source>
</evidence>
<keyword evidence="1" id="KW-0808">Transferase</keyword>
<dbReference type="CDD" id="cd14014">
    <property type="entry name" value="STKc_PknB_like"/>
    <property type="match status" value="1"/>
</dbReference>
<dbReference type="Proteomes" id="UP001217838">
    <property type="component" value="Unassembled WGS sequence"/>
</dbReference>
<evidence type="ECO:0000256" key="7">
    <source>
        <dbReference type="SAM" id="Phobius"/>
    </source>
</evidence>
<dbReference type="InterPro" id="IPR017441">
    <property type="entry name" value="Protein_kinase_ATP_BS"/>
</dbReference>
<organism evidence="9 10">
    <name type="scientific">Nannocystis radixulma</name>
    <dbReference type="NCBI Taxonomy" id="2995305"/>
    <lineage>
        <taxon>Bacteria</taxon>
        <taxon>Pseudomonadati</taxon>
        <taxon>Myxococcota</taxon>
        <taxon>Polyangia</taxon>
        <taxon>Nannocystales</taxon>
        <taxon>Nannocystaceae</taxon>
        <taxon>Nannocystis</taxon>
    </lineage>
</organism>
<dbReference type="PROSITE" id="PS50011">
    <property type="entry name" value="PROTEIN_KINASE_DOM"/>
    <property type="match status" value="1"/>
</dbReference>
<evidence type="ECO:0000259" key="8">
    <source>
        <dbReference type="PROSITE" id="PS50011"/>
    </source>
</evidence>